<protein>
    <recommendedName>
        <fullName evidence="8 9">Chromosomal replication initiator protein DnaA</fullName>
    </recommendedName>
</protein>
<dbReference type="InterPro" id="IPR013317">
    <property type="entry name" value="DnaA_dom"/>
</dbReference>
<evidence type="ECO:0000259" key="12">
    <source>
        <dbReference type="SMART" id="SM00382"/>
    </source>
</evidence>
<dbReference type="GO" id="GO:0005886">
    <property type="term" value="C:plasma membrane"/>
    <property type="evidence" value="ECO:0007669"/>
    <property type="project" value="TreeGrafter"/>
</dbReference>
<evidence type="ECO:0000256" key="11">
    <source>
        <dbReference type="SAM" id="MobiDB-lite"/>
    </source>
</evidence>
<keyword evidence="15" id="KW-1185">Reference proteome</keyword>
<dbReference type="InterPro" id="IPR003593">
    <property type="entry name" value="AAA+_ATPase"/>
</dbReference>
<dbReference type="SMART" id="SM00382">
    <property type="entry name" value="AAA"/>
    <property type="match status" value="1"/>
</dbReference>
<dbReference type="KEGG" id="lpav:PLANPX_3132"/>
<dbReference type="GO" id="GO:0003688">
    <property type="term" value="F:DNA replication origin binding"/>
    <property type="evidence" value="ECO:0007669"/>
    <property type="project" value="UniProtKB-UniRule"/>
</dbReference>
<evidence type="ECO:0000256" key="5">
    <source>
        <dbReference type="ARBA" id="ARBA00022840"/>
    </source>
</evidence>
<dbReference type="Proteomes" id="UP000326837">
    <property type="component" value="Chromosome"/>
</dbReference>
<evidence type="ECO:0000256" key="9">
    <source>
        <dbReference type="RuleBase" id="RU000577"/>
    </source>
</evidence>
<comment type="function">
    <text evidence="9">Plays an essential role in the initiation and regulation of chromosomal replication. ATP-DnaA binds to the origin of replication (oriC) to initiate formation of the DNA replication initiation complex once per cell cycle. Binds the DnaA box (a 9 base pair repeat at the origin) and separates the double-stranded (ds)DNA. Forms a right-handed helical filament on oriC DNA; dsDNA binds to the exterior of the filament while single-stranded (ss)DNA is stabiized in the filament's interior. The ATP-DnaA-oriC complex binds and stabilizes one strand of the AT-rich DNA unwinding element (DUE), permitting loading of DNA polymerase. After initiation quickly degrades to an ADP-DnaA complex that is not apt for DNA replication. Binds acidic phospholipids.</text>
</comment>
<keyword evidence="3 9" id="KW-0235">DNA replication</keyword>
<dbReference type="Gene3D" id="3.30.300.180">
    <property type="match status" value="1"/>
</dbReference>
<dbReference type="CDD" id="cd06571">
    <property type="entry name" value="Bac_DnaA_C"/>
    <property type="match status" value="1"/>
</dbReference>
<dbReference type="EMBL" id="AP021861">
    <property type="protein sequence ID" value="BBO33520.1"/>
    <property type="molecule type" value="Genomic_DNA"/>
</dbReference>
<proteinExistence type="inferred from homology"/>
<dbReference type="Pfam" id="PF08299">
    <property type="entry name" value="Bac_DnaA_C"/>
    <property type="match status" value="1"/>
</dbReference>
<dbReference type="SMART" id="SM00760">
    <property type="entry name" value="Bac_DnaA_C"/>
    <property type="match status" value="1"/>
</dbReference>
<dbReference type="GO" id="GO:0005524">
    <property type="term" value="F:ATP binding"/>
    <property type="evidence" value="ECO:0007669"/>
    <property type="project" value="UniProtKB-UniRule"/>
</dbReference>
<keyword evidence="2" id="KW-0963">Cytoplasm</keyword>
<feature type="region of interest" description="Disordered" evidence="11">
    <location>
        <begin position="84"/>
        <end position="107"/>
    </location>
</feature>
<feature type="domain" description="AAA+ ATPase" evidence="12">
    <location>
        <begin position="175"/>
        <end position="309"/>
    </location>
</feature>
<dbReference type="GO" id="GO:0006275">
    <property type="term" value="P:regulation of DNA replication"/>
    <property type="evidence" value="ECO:0007669"/>
    <property type="project" value="UniProtKB-UniRule"/>
</dbReference>
<feature type="domain" description="Chromosomal replication initiator DnaA C-terminal" evidence="13">
    <location>
        <begin position="386"/>
        <end position="455"/>
    </location>
</feature>
<organism evidence="14 15">
    <name type="scientific">Lacipirellula parvula</name>
    <dbReference type="NCBI Taxonomy" id="2650471"/>
    <lineage>
        <taxon>Bacteria</taxon>
        <taxon>Pseudomonadati</taxon>
        <taxon>Planctomycetota</taxon>
        <taxon>Planctomycetia</taxon>
        <taxon>Pirellulales</taxon>
        <taxon>Lacipirellulaceae</taxon>
        <taxon>Lacipirellula</taxon>
    </lineage>
</organism>
<dbReference type="PANTHER" id="PTHR30050">
    <property type="entry name" value="CHROMOSOMAL REPLICATION INITIATOR PROTEIN DNAA"/>
    <property type="match status" value="1"/>
</dbReference>
<comment type="similarity">
    <text evidence="1 10">Belongs to the DnaA family.</text>
</comment>
<gene>
    <name evidence="14" type="ORF">PLANPX_3132</name>
</gene>
<evidence type="ECO:0000313" key="14">
    <source>
        <dbReference type="EMBL" id="BBO33520.1"/>
    </source>
</evidence>
<name>A0A5K7X9X2_9BACT</name>
<evidence type="ECO:0000256" key="7">
    <source>
        <dbReference type="ARBA" id="ARBA00023125"/>
    </source>
</evidence>
<dbReference type="NCBIfam" id="TIGR00362">
    <property type="entry name" value="DnaA"/>
    <property type="match status" value="1"/>
</dbReference>
<keyword evidence="4 9" id="KW-0547">Nucleotide-binding</keyword>
<dbReference type="Pfam" id="PF00308">
    <property type="entry name" value="Bac_DnaA"/>
    <property type="match status" value="1"/>
</dbReference>
<feature type="compositionally biased region" description="Low complexity" evidence="11">
    <location>
        <begin position="84"/>
        <end position="95"/>
    </location>
</feature>
<evidence type="ECO:0000313" key="15">
    <source>
        <dbReference type="Proteomes" id="UP000326837"/>
    </source>
</evidence>
<keyword evidence="5 9" id="KW-0067">ATP-binding</keyword>
<dbReference type="CDD" id="cd00009">
    <property type="entry name" value="AAA"/>
    <property type="match status" value="1"/>
</dbReference>
<evidence type="ECO:0000256" key="8">
    <source>
        <dbReference type="NCBIfam" id="TIGR00362"/>
    </source>
</evidence>
<dbReference type="Gene3D" id="1.10.8.60">
    <property type="match status" value="1"/>
</dbReference>
<dbReference type="RefSeq" id="WP_152099271.1">
    <property type="nucleotide sequence ID" value="NZ_AP021861.1"/>
</dbReference>
<dbReference type="GO" id="GO:0006270">
    <property type="term" value="P:DNA replication initiation"/>
    <property type="evidence" value="ECO:0007669"/>
    <property type="project" value="UniProtKB-UniRule"/>
</dbReference>
<dbReference type="SUPFAM" id="SSF52540">
    <property type="entry name" value="P-loop containing nucleoside triphosphate hydrolases"/>
    <property type="match status" value="1"/>
</dbReference>
<dbReference type="InterPro" id="IPR010921">
    <property type="entry name" value="Trp_repressor/repl_initiator"/>
</dbReference>
<dbReference type="InterPro" id="IPR038454">
    <property type="entry name" value="DnaA_N_sf"/>
</dbReference>
<evidence type="ECO:0000256" key="2">
    <source>
        <dbReference type="ARBA" id="ARBA00022490"/>
    </source>
</evidence>
<evidence type="ECO:0000256" key="1">
    <source>
        <dbReference type="ARBA" id="ARBA00006583"/>
    </source>
</evidence>
<dbReference type="Gene3D" id="3.40.50.300">
    <property type="entry name" value="P-loop containing nucleotide triphosphate hydrolases"/>
    <property type="match status" value="1"/>
</dbReference>
<dbReference type="SUPFAM" id="SSF48295">
    <property type="entry name" value="TrpR-like"/>
    <property type="match status" value="1"/>
</dbReference>
<evidence type="ECO:0000256" key="3">
    <source>
        <dbReference type="ARBA" id="ARBA00022705"/>
    </source>
</evidence>
<evidence type="ECO:0000256" key="6">
    <source>
        <dbReference type="ARBA" id="ARBA00023121"/>
    </source>
</evidence>
<evidence type="ECO:0000259" key="13">
    <source>
        <dbReference type="SMART" id="SM00760"/>
    </source>
</evidence>
<reference evidence="15" key="1">
    <citation type="submission" date="2019-10" db="EMBL/GenBank/DDBJ databases">
        <title>Lacipirellula parvula gen. nov., sp. nov., representing a lineage of planctomycetes widespread in freshwater anoxic habitats, and description of the family Lacipirellulaceae.</title>
        <authorList>
            <person name="Dedysh S.N."/>
            <person name="Kulichevskaya I.S."/>
            <person name="Beletsky A.V."/>
            <person name="Rakitin A.L."/>
            <person name="Mardanov A.V."/>
            <person name="Ivanova A.A."/>
            <person name="Saltykova V.X."/>
            <person name="Rijpstra W.I.C."/>
            <person name="Sinninghe Damste J.S."/>
            <person name="Ravin N.V."/>
        </authorList>
    </citation>
    <scope>NUCLEOTIDE SEQUENCE [LARGE SCALE GENOMIC DNA]</scope>
    <source>
        <strain evidence="15">PX69</strain>
    </source>
</reference>
<dbReference type="GO" id="GO:0008289">
    <property type="term" value="F:lipid binding"/>
    <property type="evidence" value="ECO:0007669"/>
    <property type="project" value="UniProtKB-KW"/>
</dbReference>
<sequence>MDDSDRLSALRQELRRSLGNERYELWLGPQTTLTLADGVLQVGCASQLEVQWLRRNLHEALASCSATIFGSSPAVEFAATAQPAQSSPAAGSEAATLKRAPRHTRRKQYCPSQLSLDGIVETPAIPQPAAALLAALPEQAAERKRPRWTFEDFVVGDSNRMAAEAARTATQQLGRFSPLLIYGPSGTGKSHLLSAVAAMGRASRQRPRVMQLTAEQFTAQFLEALDKRALPGLRQKTRSLDLLAIDDVHFLNNKRATLEELLYTIDAVQSRGGQVVLSSDRPASELQAISVELASRISAGLAVAIDPPDYATRLGIVRAMSSRMDIAMGEDVMQLVAQQVVGSGRLLSGAINRLVAASMAARKPITFEIAGGAIADFCRQHSPQVRLIDIQKAVCEVFGVESTSLKSQRKSRSVAEPRMLAMWLARKFTRAALSEIGDFFGRRSHSTVVSAQRKFDGLIAERGEIVVGDQLCQVEEAVRRIEAKLRTA</sequence>
<evidence type="ECO:0000256" key="10">
    <source>
        <dbReference type="RuleBase" id="RU004227"/>
    </source>
</evidence>
<accession>A0A5K7X9X2</accession>
<evidence type="ECO:0000256" key="4">
    <source>
        <dbReference type="ARBA" id="ARBA00022741"/>
    </source>
</evidence>
<dbReference type="InterPro" id="IPR027417">
    <property type="entry name" value="P-loop_NTPase"/>
</dbReference>
<dbReference type="PANTHER" id="PTHR30050:SF2">
    <property type="entry name" value="CHROMOSOMAL REPLICATION INITIATOR PROTEIN DNAA"/>
    <property type="match status" value="1"/>
</dbReference>
<dbReference type="Gene3D" id="1.10.1750.10">
    <property type="match status" value="1"/>
</dbReference>
<dbReference type="InterPro" id="IPR020591">
    <property type="entry name" value="Chromosome_initiator_DnaA-like"/>
</dbReference>
<dbReference type="AlphaFoldDB" id="A0A5K7X9X2"/>
<dbReference type="PRINTS" id="PR00051">
    <property type="entry name" value="DNAA"/>
</dbReference>
<dbReference type="InterPro" id="IPR013159">
    <property type="entry name" value="DnaA_C"/>
</dbReference>
<keyword evidence="7 9" id="KW-0238">DNA-binding</keyword>
<keyword evidence="6" id="KW-0446">Lipid-binding</keyword>
<dbReference type="InterPro" id="IPR001957">
    <property type="entry name" value="Chromosome_initiator_DnaA"/>
</dbReference>